<feature type="transmembrane region" description="Helical" evidence="6">
    <location>
        <begin position="36"/>
        <end position="59"/>
    </location>
</feature>
<evidence type="ECO:0000313" key="9">
    <source>
        <dbReference type="Proteomes" id="UP001046870"/>
    </source>
</evidence>
<dbReference type="PANTHER" id="PTHR11471">
    <property type="entry name" value="TUMOR NECROSIS FACTOR FAMILY MEMBER"/>
    <property type="match status" value="1"/>
</dbReference>
<evidence type="ECO:0000259" key="7">
    <source>
        <dbReference type="PROSITE" id="PS50049"/>
    </source>
</evidence>
<accession>A0A9D3PLP3</accession>
<reference evidence="8" key="1">
    <citation type="submission" date="2021-01" db="EMBL/GenBank/DDBJ databases">
        <authorList>
            <person name="Zahm M."/>
            <person name="Roques C."/>
            <person name="Cabau C."/>
            <person name="Klopp C."/>
            <person name="Donnadieu C."/>
            <person name="Jouanno E."/>
            <person name="Lampietro C."/>
            <person name="Louis A."/>
            <person name="Herpin A."/>
            <person name="Echchiki A."/>
            <person name="Berthelot C."/>
            <person name="Parey E."/>
            <person name="Roest-Crollius H."/>
            <person name="Braasch I."/>
            <person name="Postlethwait J."/>
            <person name="Bobe J."/>
            <person name="Montfort J."/>
            <person name="Bouchez O."/>
            <person name="Begum T."/>
            <person name="Mejri S."/>
            <person name="Adams A."/>
            <person name="Chen W.-J."/>
            <person name="Guiguen Y."/>
        </authorList>
    </citation>
    <scope>NUCLEOTIDE SEQUENCE</scope>
    <source>
        <strain evidence="8">YG-15Mar2019-1</strain>
        <tissue evidence="8">Brain</tissue>
    </source>
</reference>
<dbReference type="InterPro" id="IPR006052">
    <property type="entry name" value="TNF_dom"/>
</dbReference>
<keyword evidence="6" id="KW-0812">Transmembrane</keyword>
<feature type="region of interest" description="Disordered" evidence="5">
    <location>
        <begin position="1"/>
        <end position="29"/>
    </location>
</feature>
<feature type="domain" description="THD" evidence="7">
    <location>
        <begin position="109"/>
        <end position="266"/>
    </location>
</feature>
<proteinExistence type="inferred from homology"/>
<evidence type="ECO:0000256" key="3">
    <source>
        <dbReference type="ARBA" id="ARBA00022514"/>
    </source>
</evidence>
<evidence type="ECO:0000256" key="6">
    <source>
        <dbReference type="SAM" id="Phobius"/>
    </source>
</evidence>
<dbReference type="GO" id="GO:0005164">
    <property type="term" value="F:tumor necrosis factor receptor binding"/>
    <property type="evidence" value="ECO:0007669"/>
    <property type="project" value="InterPro"/>
</dbReference>
<evidence type="ECO:0000256" key="5">
    <source>
        <dbReference type="SAM" id="MobiDB-lite"/>
    </source>
</evidence>
<dbReference type="AlphaFoldDB" id="A0A9D3PLP3"/>
<organism evidence="8 9">
    <name type="scientific">Megalops atlanticus</name>
    <name type="common">Tarpon</name>
    <name type="synonym">Clupea gigantea</name>
    <dbReference type="NCBI Taxonomy" id="7932"/>
    <lineage>
        <taxon>Eukaryota</taxon>
        <taxon>Metazoa</taxon>
        <taxon>Chordata</taxon>
        <taxon>Craniata</taxon>
        <taxon>Vertebrata</taxon>
        <taxon>Euteleostomi</taxon>
        <taxon>Actinopterygii</taxon>
        <taxon>Neopterygii</taxon>
        <taxon>Teleostei</taxon>
        <taxon>Elopiformes</taxon>
        <taxon>Megalopidae</taxon>
        <taxon>Megalops</taxon>
    </lineage>
</organism>
<dbReference type="InterPro" id="IPR008983">
    <property type="entry name" value="Tumour_necrosis_fac-like_dom"/>
</dbReference>
<keyword evidence="3" id="KW-0202">Cytokine</keyword>
<evidence type="ECO:0000313" key="8">
    <source>
        <dbReference type="EMBL" id="KAG7463567.1"/>
    </source>
</evidence>
<dbReference type="GO" id="GO:0016020">
    <property type="term" value="C:membrane"/>
    <property type="evidence" value="ECO:0007669"/>
    <property type="project" value="UniProtKB-SubCell"/>
</dbReference>
<evidence type="ECO:0000256" key="4">
    <source>
        <dbReference type="ARBA" id="ARBA00023136"/>
    </source>
</evidence>
<dbReference type="SUPFAM" id="SSF49842">
    <property type="entry name" value="TNF-like"/>
    <property type="match status" value="1"/>
</dbReference>
<dbReference type="Pfam" id="PF00229">
    <property type="entry name" value="TNF"/>
    <property type="match status" value="1"/>
</dbReference>
<dbReference type="EMBL" id="JAFDVH010000015">
    <property type="protein sequence ID" value="KAG7463567.1"/>
    <property type="molecule type" value="Genomic_DNA"/>
</dbReference>
<dbReference type="GO" id="GO:0005615">
    <property type="term" value="C:extracellular space"/>
    <property type="evidence" value="ECO:0007669"/>
    <property type="project" value="UniProtKB-KW"/>
</dbReference>
<keyword evidence="9" id="KW-1185">Reference proteome</keyword>
<dbReference type="GO" id="GO:0006955">
    <property type="term" value="P:immune response"/>
    <property type="evidence" value="ECO:0007669"/>
    <property type="project" value="InterPro"/>
</dbReference>
<dbReference type="GO" id="GO:0005125">
    <property type="term" value="F:cytokine activity"/>
    <property type="evidence" value="ECO:0007669"/>
    <property type="project" value="UniProtKB-KW"/>
</dbReference>
<dbReference type="Proteomes" id="UP001046870">
    <property type="component" value="Chromosome 15"/>
</dbReference>
<name>A0A9D3PLP3_MEGAT</name>
<keyword evidence="6" id="KW-1133">Transmembrane helix</keyword>
<comment type="similarity">
    <text evidence="2">Belongs to the tumor necrosis factor family.</text>
</comment>
<gene>
    <name evidence="8" type="ORF">MATL_G00177930</name>
</gene>
<evidence type="ECO:0000256" key="1">
    <source>
        <dbReference type="ARBA" id="ARBA00004370"/>
    </source>
</evidence>
<keyword evidence="4 6" id="KW-0472">Membrane</keyword>
<evidence type="ECO:0000256" key="2">
    <source>
        <dbReference type="ARBA" id="ARBA00008670"/>
    </source>
</evidence>
<comment type="subcellular location">
    <subcellularLocation>
        <location evidence="1">Membrane</location>
    </subcellularLocation>
</comment>
<comment type="caution">
    <text evidence="8">The sequence shown here is derived from an EMBL/GenBank/DDBJ whole genome shotgun (WGS) entry which is preliminary data.</text>
</comment>
<dbReference type="Gene3D" id="2.60.120.40">
    <property type="match status" value="1"/>
</dbReference>
<dbReference type="CDD" id="cd00184">
    <property type="entry name" value="TNF"/>
    <property type="match status" value="1"/>
</dbReference>
<sequence length="268" mass="30404">MAANDDYGYLRNPSEMENSHPRLPSAKSAEPRCKPLIFGTLFVMGLLQVASSVVILLHLTGYLHEVDFSSVQRKSLEAVQAGPILAGALKDPRKKDRSRCGKNQRDIVPVAHLPIRAPIDYVQKGEIQAKMIQWNEAQGHLEKFRYHNGRILVQEGGLYYVYAKTCFRYYDMEHEAGSASGYLQDGNTQLIQYIYHERHTQNSIKPIVLMKSGSTKRWKTTDYNMYCEQQGGTFALKEGDGLYVRVSNPWMLDPEAEGSYFGAFKISK</sequence>
<dbReference type="PROSITE" id="PS50049">
    <property type="entry name" value="THD_2"/>
    <property type="match status" value="1"/>
</dbReference>
<dbReference type="PANTHER" id="PTHR11471:SF54">
    <property type="entry name" value="TNF SUPERFAMILY MEMBER 11"/>
    <property type="match status" value="1"/>
</dbReference>
<protein>
    <recommendedName>
        <fullName evidence="7">THD domain-containing protein</fullName>
    </recommendedName>
</protein>
<dbReference type="SMART" id="SM00207">
    <property type="entry name" value="TNF"/>
    <property type="match status" value="1"/>
</dbReference>
<dbReference type="OrthoDB" id="8783336at2759"/>